<dbReference type="Gene3D" id="3.40.50.620">
    <property type="entry name" value="HUPs"/>
    <property type="match status" value="2"/>
</dbReference>
<dbReference type="Pfam" id="PF00582">
    <property type="entry name" value="Usp"/>
    <property type="match status" value="2"/>
</dbReference>
<gene>
    <name evidence="4" type="ORF">ETD85_57670</name>
</gene>
<comment type="similarity">
    <text evidence="1">Belongs to the universal stress protein A family.</text>
</comment>
<keyword evidence="5" id="KW-1185">Reference proteome</keyword>
<dbReference type="PANTHER" id="PTHR46553:SF3">
    <property type="entry name" value="ADENINE NUCLEOTIDE ALPHA HYDROLASES-LIKE SUPERFAMILY PROTEIN"/>
    <property type="match status" value="1"/>
</dbReference>
<evidence type="ECO:0000313" key="5">
    <source>
        <dbReference type="Proteomes" id="UP000306628"/>
    </source>
</evidence>
<feature type="compositionally biased region" description="Gly residues" evidence="2">
    <location>
        <begin position="149"/>
        <end position="170"/>
    </location>
</feature>
<dbReference type="InterPro" id="IPR006015">
    <property type="entry name" value="Universal_stress_UspA"/>
</dbReference>
<feature type="domain" description="UspA" evidence="3">
    <location>
        <begin position="174"/>
        <end position="304"/>
    </location>
</feature>
<dbReference type="PRINTS" id="PR01438">
    <property type="entry name" value="UNVRSLSTRESS"/>
</dbReference>
<comment type="caution">
    <text evidence="4">The sequence shown here is derived from an EMBL/GenBank/DDBJ whole genome shotgun (WGS) entry which is preliminary data.</text>
</comment>
<dbReference type="PANTHER" id="PTHR46553">
    <property type="entry name" value="ADENINE NUCLEOTIDE ALPHA HYDROLASES-LIKE SUPERFAMILY PROTEIN"/>
    <property type="match status" value="1"/>
</dbReference>
<name>A0A5S4F956_9ACTN</name>
<dbReference type="InterPro" id="IPR006016">
    <property type="entry name" value="UspA"/>
</dbReference>
<dbReference type="EMBL" id="VCKX01000429">
    <property type="protein sequence ID" value="TMR13309.1"/>
    <property type="molecule type" value="Genomic_DNA"/>
</dbReference>
<sequence length="306" mass="31675">MDGSRAGLEAAGWAAVEAALRRTPLTVAHAVPRWVCEAAGGRYAEVNRWMREGAQTVLATAHDRALRERPGLLVETLLLPGDPRTALIKAAEDAELLVVGSRGIGGVRGLLVGSVAYGVAAHARTDVVLVRDRPPPKAHPPGSPERGSSQGGWSAGGSSAGGSSAGGSSAGGEVVAGVDGSTGAHRALGFAFDYAERHGMRLRAVQAWAWPHAEGFAPADPISEQDVRQTLQEVLARHRERHPGVDVIAEVVHGHPVEVLREAAAGADLLVVGSRGHGQLAGMLMGSISQAMLHHAPCPLAVARHA</sequence>
<organism evidence="4 5">
    <name type="scientific">Nonomuraea zeae</name>
    <dbReference type="NCBI Taxonomy" id="1642303"/>
    <lineage>
        <taxon>Bacteria</taxon>
        <taxon>Bacillati</taxon>
        <taxon>Actinomycetota</taxon>
        <taxon>Actinomycetes</taxon>
        <taxon>Streptosporangiales</taxon>
        <taxon>Streptosporangiaceae</taxon>
        <taxon>Nonomuraea</taxon>
    </lineage>
</organism>
<dbReference type="OrthoDB" id="9816117at2"/>
<dbReference type="SUPFAM" id="SSF52402">
    <property type="entry name" value="Adenine nucleotide alpha hydrolases-like"/>
    <property type="match status" value="2"/>
</dbReference>
<evidence type="ECO:0000256" key="1">
    <source>
        <dbReference type="ARBA" id="ARBA00008791"/>
    </source>
</evidence>
<accession>A0A5S4F956</accession>
<feature type="domain" description="UspA" evidence="3">
    <location>
        <begin position="1"/>
        <end position="131"/>
    </location>
</feature>
<evidence type="ECO:0000256" key="2">
    <source>
        <dbReference type="SAM" id="MobiDB-lite"/>
    </source>
</evidence>
<feature type="region of interest" description="Disordered" evidence="2">
    <location>
        <begin position="128"/>
        <end position="171"/>
    </location>
</feature>
<evidence type="ECO:0000313" key="4">
    <source>
        <dbReference type="EMBL" id="TMR13309.1"/>
    </source>
</evidence>
<dbReference type="Proteomes" id="UP000306628">
    <property type="component" value="Unassembled WGS sequence"/>
</dbReference>
<protein>
    <submittedName>
        <fullName evidence="4">Universal stress protein</fullName>
    </submittedName>
</protein>
<proteinExistence type="inferred from homology"/>
<evidence type="ECO:0000259" key="3">
    <source>
        <dbReference type="Pfam" id="PF00582"/>
    </source>
</evidence>
<dbReference type="InterPro" id="IPR014729">
    <property type="entry name" value="Rossmann-like_a/b/a_fold"/>
</dbReference>
<reference evidence="4 5" key="1">
    <citation type="submission" date="2019-05" db="EMBL/GenBank/DDBJ databases">
        <title>Draft genome sequence of Nonomuraea zeae DSM 100528.</title>
        <authorList>
            <person name="Saricaoglu S."/>
            <person name="Isik K."/>
        </authorList>
    </citation>
    <scope>NUCLEOTIDE SEQUENCE [LARGE SCALE GENOMIC DNA]</scope>
    <source>
        <strain evidence="4 5">DSM 100528</strain>
    </source>
</reference>
<dbReference type="AlphaFoldDB" id="A0A5S4F956"/>